<accession>A0A250DDG8</accession>
<dbReference type="InterPro" id="IPR042100">
    <property type="entry name" value="Bug_dom1"/>
</dbReference>
<gene>
    <name evidence="3" type="ORF">CKY39_01480</name>
</gene>
<evidence type="ECO:0000313" key="3">
    <source>
        <dbReference type="EMBL" id="ATA52043.1"/>
    </source>
</evidence>
<comment type="similarity">
    <text evidence="1">Belongs to the UPF0065 (bug) family.</text>
</comment>
<dbReference type="Pfam" id="PF03401">
    <property type="entry name" value="TctC"/>
    <property type="match status" value="1"/>
</dbReference>
<evidence type="ECO:0000256" key="1">
    <source>
        <dbReference type="ARBA" id="ARBA00006987"/>
    </source>
</evidence>
<dbReference type="SUPFAM" id="SSF53850">
    <property type="entry name" value="Periplasmic binding protein-like II"/>
    <property type="match status" value="1"/>
</dbReference>
<organism evidence="3 4">
    <name type="scientific">Variovorax boronicumulans</name>
    <dbReference type="NCBI Taxonomy" id="436515"/>
    <lineage>
        <taxon>Bacteria</taxon>
        <taxon>Pseudomonadati</taxon>
        <taxon>Pseudomonadota</taxon>
        <taxon>Betaproteobacteria</taxon>
        <taxon>Burkholderiales</taxon>
        <taxon>Comamonadaceae</taxon>
        <taxon>Variovorax</taxon>
    </lineage>
</organism>
<proteinExistence type="inferred from homology"/>
<evidence type="ECO:0000256" key="2">
    <source>
        <dbReference type="SAM" id="SignalP"/>
    </source>
</evidence>
<dbReference type="PANTHER" id="PTHR42928">
    <property type="entry name" value="TRICARBOXYLATE-BINDING PROTEIN"/>
    <property type="match status" value="1"/>
</dbReference>
<reference evidence="3 4" key="1">
    <citation type="submission" date="2017-09" db="EMBL/GenBank/DDBJ databases">
        <title>The diverse metabolic capabilities of V. boronicumulans make it an excellent choice for continued studies on novel biodegradation.</title>
        <authorList>
            <person name="Sun S."/>
        </authorList>
    </citation>
    <scope>NUCLEOTIDE SEQUENCE [LARGE SCALE GENOMIC DNA]</scope>
    <source>
        <strain evidence="3 4">J1</strain>
    </source>
</reference>
<sequence length="333" mass="35085">MTTAKTRTFRLAAAFVAASAATLLLAPAATAQTASAYPNKPVRWVVGYPAGGGTDYLARTAGAQLSQQLAQPVTVDNRPGAGAIIASENVARSPGDGYTVFSADNGVLVYNPALYKKLPYDAEKDFALLGMMGRSPLIITAAPGAGFSDAKALIAALKASPGKYSIATPGTGSPHHLAYELFQREAGVSLLHIPYKGGAPALQDLMGNQVPLMMLDLPSGISAVKAGKVIPLLAMSTERVPQLPQLPTAKELGYAVEAYTWQGLVAPAATPKDIQARLGADLLKSMNDTGVKQKLYDAGWEARPTDAAEMARFVDTERKKWHALIKARDIKLD</sequence>
<dbReference type="KEGG" id="vbo:CKY39_01480"/>
<dbReference type="InterPro" id="IPR005064">
    <property type="entry name" value="BUG"/>
</dbReference>
<dbReference type="RefSeq" id="WP_095743203.1">
    <property type="nucleotide sequence ID" value="NZ_CP023284.1"/>
</dbReference>
<dbReference type="Gene3D" id="3.40.190.150">
    <property type="entry name" value="Bordetella uptake gene, domain 1"/>
    <property type="match status" value="1"/>
</dbReference>
<dbReference type="Proteomes" id="UP000217154">
    <property type="component" value="Chromosome"/>
</dbReference>
<dbReference type="Gene3D" id="3.40.190.10">
    <property type="entry name" value="Periplasmic binding protein-like II"/>
    <property type="match status" value="1"/>
</dbReference>
<feature type="signal peptide" evidence="2">
    <location>
        <begin position="1"/>
        <end position="31"/>
    </location>
</feature>
<feature type="chain" id="PRO_5013168443" evidence="2">
    <location>
        <begin position="32"/>
        <end position="333"/>
    </location>
</feature>
<dbReference type="PANTHER" id="PTHR42928:SF5">
    <property type="entry name" value="BLR1237 PROTEIN"/>
    <property type="match status" value="1"/>
</dbReference>
<dbReference type="PIRSF" id="PIRSF017082">
    <property type="entry name" value="YflP"/>
    <property type="match status" value="1"/>
</dbReference>
<dbReference type="AlphaFoldDB" id="A0A250DDG8"/>
<name>A0A250DDG8_9BURK</name>
<evidence type="ECO:0000313" key="4">
    <source>
        <dbReference type="Proteomes" id="UP000217154"/>
    </source>
</evidence>
<protein>
    <submittedName>
        <fullName evidence="3">ABC transporter substrate-binding protein</fullName>
    </submittedName>
</protein>
<keyword evidence="2" id="KW-0732">Signal</keyword>
<dbReference type="EMBL" id="CP023284">
    <property type="protein sequence ID" value="ATA52043.1"/>
    <property type="molecule type" value="Genomic_DNA"/>
</dbReference>